<keyword evidence="3" id="KW-1185">Reference proteome</keyword>
<evidence type="ECO:0000313" key="3">
    <source>
        <dbReference type="Proteomes" id="UP000001557"/>
    </source>
</evidence>
<evidence type="ECO:0000313" key="2">
    <source>
        <dbReference type="EMBL" id="ABN63788.1"/>
    </source>
</evidence>
<dbReference type="InterPro" id="IPR011856">
    <property type="entry name" value="tRNA_endonuc-like_dom_sf"/>
</dbReference>
<sequence>MGRFRKLETLEDYQRALKNNYGLGEADTYMPWLRVQDVNSAGNSGKIDGIKSNRVHHTLSEQESCFFYLVEFCDPVIDIREQFPLLPLDLSVRLAKTLDVDHPINPMTKEKCFNVMTTDFLLTLTDGTKTWYEAISVKPADDLKDKRTAEKLDIERVWWQLQGVVFHIFSMTEQSQIQSRNIQWFTSPYRQGSNFQNDIIEKAKSIVKLGTNLIEDLCNEFIRELNVEHDDALVLLKVLLATKQIRVDLTKPIAESGILQVVKVARQVGEQQNAS</sequence>
<dbReference type="OrthoDB" id="5291587at2"/>
<dbReference type="STRING" id="325240.Sbal_4327"/>
<dbReference type="CDD" id="cd22362">
    <property type="entry name" value="TnsA_endonuclease-like"/>
    <property type="match status" value="1"/>
</dbReference>
<dbReference type="Gene3D" id="1.10.10.10">
    <property type="entry name" value="Winged helix-like DNA-binding domain superfamily/Winged helix DNA-binding domain"/>
    <property type="match status" value="1"/>
</dbReference>
<dbReference type="EMBL" id="CP000563">
    <property type="protein sequence ID" value="ABN63788.1"/>
    <property type="molecule type" value="Genomic_DNA"/>
</dbReference>
<name>A3DAM5_SHEB5</name>
<dbReference type="InterPro" id="IPR036388">
    <property type="entry name" value="WH-like_DNA-bd_sf"/>
</dbReference>
<dbReference type="Pfam" id="PF08722">
    <property type="entry name" value="Tn7_TnsA-like_N"/>
    <property type="match status" value="1"/>
</dbReference>
<dbReference type="InterPro" id="IPR014833">
    <property type="entry name" value="TnsA_N"/>
</dbReference>
<dbReference type="KEGG" id="sbl:Sbal_4327"/>
<proteinExistence type="predicted"/>
<gene>
    <name evidence="2" type="ordered locus">Sbal_4327</name>
</gene>
<dbReference type="HOGENOM" id="CLU_076083_0_1_6"/>
<dbReference type="GO" id="GO:0003676">
    <property type="term" value="F:nucleic acid binding"/>
    <property type="evidence" value="ECO:0007669"/>
    <property type="project" value="InterPro"/>
</dbReference>
<protein>
    <submittedName>
        <fullName evidence="2">Tn7-like transposition protein A</fullName>
    </submittedName>
</protein>
<feature type="domain" description="TnsA endonuclease N-terminal" evidence="1">
    <location>
        <begin position="74"/>
        <end position="170"/>
    </location>
</feature>
<reference evidence="2 3" key="1">
    <citation type="submission" date="2007-02" db="EMBL/GenBank/DDBJ databases">
        <title>Complete sequence of chromosome of Shewanella baltica OS155.</title>
        <authorList>
            <consortium name="US DOE Joint Genome Institute"/>
            <person name="Copeland A."/>
            <person name="Lucas S."/>
            <person name="Lapidus A."/>
            <person name="Barry K."/>
            <person name="Detter J.C."/>
            <person name="Glavina del Rio T."/>
            <person name="Hammon N."/>
            <person name="Israni S."/>
            <person name="Dalin E."/>
            <person name="Tice H."/>
            <person name="Pitluck S."/>
            <person name="Sims D.R."/>
            <person name="Brettin T."/>
            <person name="Bruce D."/>
            <person name="Han C."/>
            <person name="Tapia R."/>
            <person name="Brainard J."/>
            <person name="Schmutz J."/>
            <person name="Larimer F."/>
            <person name="Land M."/>
            <person name="Hauser L."/>
            <person name="Kyrpides N."/>
            <person name="Mikhailova N."/>
            <person name="Brettar I."/>
            <person name="Klappenbach J."/>
            <person name="Konstantinidis K."/>
            <person name="Rodrigues J."/>
            <person name="Tiedje J."/>
            <person name="Richardson P."/>
        </authorList>
    </citation>
    <scope>NUCLEOTIDE SEQUENCE [LARGE SCALE GENOMIC DNA]</scope>
    <source>
        <strain evidence="3">OS155 / ATCC BAA-1091</strain>
    </source>
</reference>
<organism evidence="2 3">
    <name type="scientific">Shewanella baltica (strain OS155 / ATCC BAA-1091)</name>
    <dbReference type="NCBI Taxonomy" id="325240"/>
    <lineage>
        <taxon>Bacteria</taxon>
        <taxon>Pseudomonadati</taxon>
        <taxon>Pseudomonadota</taxon>
        <taxon>Gammaproteobacteria</taxon>
        <taxon>Alteromonadales</taxon>
        <taxon>Shewanellaceae</taxon>
        <taxon>Shewanella</taxon>
    </lineage>
</organism>
<dbReference type="SUPFAM" id="SSF52980">
    <property type="entry name" value="Restriction endonuclease-like"/>
    <property type="match status" value="1"/>
</dbReference>
<dbReference type="RefSeq" id="WP_011848266.1">
    <property type="nucleotide sequence ID" value="NC_009052.1"/>
</dbReference>
<dbReference type="Proteomes" id="UP000001557">
    <property type="component" value="Chromosome"/>
</dbReference>
<dbReference type="InterPro" id="IPR011335">
    <property type="entry name" value="Restrct_endonuc-II-like"/>
</dbReference>
<accession>A3DAM5</accession>
<evidence type="ECO:0000259" key="1">
    <source>
        <dbReference type="Pfam" id="PF08722"/>
    </source>
</evidence>
<dbReference type="AlphaFoldDB" id="A3DAM5"/>
<dbReference type="Gene3D" id="3.40.1350.10">
    <property type="match status" value="1"/>
</dbReference>